<name>A0A3L6N1V6_FUSOX</name>
<feature type="compositionally biased region" description="Basic residues" evidence="1">
    <location>
        <begin position="169"/>
        <end position="179"/>
    </location>
</feature>
<gene>
    <name evidence="2" type="ORF">BFJ65_g14933</name>
</gene>
<evidence type="ECO:0000256" key="1">
    <source>
        <dbReference type="SAM" id="MobiDB-lite"/>
    </source>
</evidence>
<protein>
    <submittedName>
        <fullName evidence="2">Uncharacterized protein</fullName>
    </submittedName>
</protein>
<proteinExistence type="predicted"/>
<dbReference type="EMBL" id="MRCU01000010">
    <property type="protein sequence ID" value="RKK10939.1"/>
    <property type="molecule type" value="Genomic_DNA"/>
</dbReference>
<accession>A0A3L6N1V6</accession>
<evidence type="ECO:0000313" key="3">
    <source>
        <dbReference type="Proteomes" id="UP000270866"/>
    </source>
</evidence>
<dbReference type="Proteomes" id="UP000270866">
    <property type="component" value="Unassembled WGS sequence"/>
</dbReference>
<dbReference type="AlphaFoldDB" id="A0A3L6N1V6"/>
<evidence type="ECO:0000313" key="2">
    <source>
        <dbReference type="EMBL" id="RKK10939.1"/>
    </source>
</evidence>
<feature type="region of interest" description="Disordered" evidence="1">
    <location>
        <begin position="1"/>
        <end position="184"/>
    </location>
</feature>
<feature type="compositionally biased region" description="Acidic residues" evidence="1">
    <location>
        <begin position="35"/>
        <end position="51"/>
    </location>
</feature>
<reference evidence="2 3" key="1">
    <citation type="journal article" date="2018" name="Sci. Rep.">
        <title>Characterisation of pathogen-specific regions and novel effector candidates in Fusarium oxysporum f. sp. cepae.</title>
        <authorList>
            <person name="Armitage A.D."/>
            <person name="Taylor A."/>
            <person name="Sobczyk M.K."/>
            <person name="Baxter L."/>
            <person name="Greenfield B.P."/>
            <person name="Bates H.J."/>
            <person name="Wilson F."/>
            <person name="Jackson A.C."/>
            <person name="Ott S."/>
            <person name="Harrison R.J."/>
            <person name="Clarkson J.P."/>
        </authorList>
    </citation>
    <scope>NUCLEOTIDE SEQUENCE [LARGE SCALE GENOMIC DNA]</scope>
    <source>
        <strain evidence="2 3">FoC_Fus2</strain>
    </source>
</reference>
<sequence length="338" mass="38203">MQEDSFVLSDTDPDEGSDDEYSLDGSDKYSVNTFEESEESEQEEDEEEEGTLLDMLDKPYTGSKEEATEEPTTVAGKNGIPKQHLGKGRRDKKGSCGDSTTLFCSGPFEDPDSDHSSDPASVANNDSLESLARPKKYITDNLRRPCTRSIRTATPKLATDLARNEKSKKQPNRKPKRPSKLNFDGWMPHRYARVSTPETNPLKQKAYLISRRKFFEMEKELTGDKGRKLTRRDGQCLRGIKLWNLHVQNIAVGPDGSVSLLGRLDKEKEPSIWTRTVLAEAWGRERADQLLSFYLKQAGARGLPNNKQRKIQQAGNDSISKWDKEFKELMVRVEGGEQ</sequence>
<organism evidence="2 3">
    <name type="scientific">Fusarium oxysporum f. sp. cepae</name>
    <dbReference type="NCBI Taxonomy" id="396571"/>
    <lineage>
        <taxon>Eukaryota</taxon>
        <taxon>Fungi</taxon>
        <taxon>Dikarya</taxon>
        <taxon>Ascomycota</taxon>
        <taxon>Pezizomycotina</taxon>
        <taxon>Sordariomycetes</taxon>
        <taxon>Hypocreomycetidae</taxon>
        <taxon>Hypocreales</taxon>
        <taxon>Nectriaceae</taxon>
        <taxon>Fusarium</taxon>
        <taxon>Fusarium oxysporum species complex</taxon>
    </lineage>
</organism>
<feature type="compositionally biased region" description="Acidic residues" evidence="1">
    <location>
        <begin position="11"/>
        <end position="22"/>
    </location>
</feature>
<comment type="caution">
    <text evidence="2">The sequence shown here is derived from an EMBL/GenBank/DDBJ whole genome shotgun (WGS) entry which is preliminary data.</text>
</comment>